<proteinExistence type="predicted"/>
<evidence type="ECO:0000313" key="1">
    <source>
        <dbReference type="EMBL" id="KAB0264734.1"/>
    </source>
</evidence>
<evidence type="ECO:0000313" key="2">
    <source>
        <dbReference type="Proteomes" id="UP000325684"/>
    </source>
</evidence>
<keyword evidence="2" id="KW-1185">Reference proteome</keyword>
<reference evidence="1 2" key="1">
    <citation type="journal article" date="2019" name="Microorganisms">
        <title>Genome Insights into the Novel Species Microvirga brassicacearum, a Rapeseed Endophyte with Biotechnological Potential.</title>
        <authorList>
            <person name="Jimenez-Gomez A."/>
            <person name="Saati-Santamaria Z."/>
            <person name="Igual J.M."/>
            <person name="Rivas R."/>
            <person name="Mateos P.F."/>
            <person name="Garcia-Fraile P."/>
        </authorList>
    </citation>
    <scope>NUCLEOTIDE SEQUENCE [LARGE SCALE GENOMIC DNA]</scope>
    <source>
        <strain evidence="1 2">CDVBN77</strain>
    </source>
</reference>
<dbReference type="AlphaFoldDB" id="A0A5N3P4U2"/>
<accession>A0A5N3P4U2</accession>
<evidence type="ECO:0008006" key="3">
    <source>
        <dbReference type="Google" id="ProtNLM"/>
    </source>
</evidence>
<gene>
    <name evidence="1" type="ORF">FEZ63_22050</name>
</gene>
<comment type="caution">
    <text evidence="1">The sequence shown here is derived from an EMBL/GenBank/DDBJ whole genome shotgun (WGS) entry which is preliminary data.</text>
</comment>
<organism evidence="1 2">
    <name type="scientific">Microvirga brassicacearum</name>
    <dbReference type="NCBI Taxonomy" id="2580413"/>
    <lineage>
        <taxon>Bacteria</taxon>
        <taxon>Pseudomonadati</taxon>
        <taxon>Pseudomonadota</taxon>
        <taxon>Alphaproteobacteria</taxon>
        <taxon>Hyphomicrobiales</taxon>
        <taxon>Methylobacteriaceae</taxon>
        <taxon>Microvirga</taxon>
    </lineage>
</organism>
<dbReference type="RefSeq" id="WP_150948812.1">
    <property type="nucleotide sequence ID" value="NZ_VCMV01000063.1"/>
</dbReference>
<dbReference type="OrthoDB" id="8163676at2"/>
<dbReference type="EMBL" id="VCMV01000063">
    <property type="protein sequence ID" value="KAB0264734.1"/>
    <property type="molecule type" value="Genomic_DNA"/>
</dbReference>
<dbReference type="Proteomes" id="UP000325684">
    <property type="component" value="Unassembled WGS sequence"/>
</dbReference>
<protein>
    <recommendedName>
        <fullName evidence="3">Helix-turn-helix domain-containing protein</fullName>
    </recommendedName>
</protein>
<sequence>MKSRSLPVASFERPLTLRAAAEATGLPYFKLQRAAQSGAIPTYTFFNSRKYVKLSDITKAMSAAS</sequence>
<name>A0A5N3P4U2_9HYPH</name>